<dbReference type="PANTHER" id="PTHR10067">
    <property type="entry name" value="PHOSPHATIDYLSERINE DECARBOXYLASE"/>
    <property type="match status" value="1"/>
</dbReference>
<dbReference type="OrthoDB" id="9802030at2"/>
<evidence type="ECO:0000256" key="3">
    <source>
        <dbReference type="ARBA" id="ARBA00023239"/>
    </source>
</evidence>
<dbReference type="Pfam" id="PF02666">
    <property type="entry name" value="PS_Dcarbxylase"/>
    <property type="match status" value="1"/>
</dbReference>
<dbReference type="InterPro" id="IPR003817">
    <property type="entry name" value="PS_Dcarbxylase"/>
</dbReference>
<name>A0A1H6XQ48_9FIRM</name>
<gene>
    <name evidence="5" type="ORF">SAMN04487834_11034</name>
</gene>
<dbReference type="AlphaFoldDB" id="A0A1H6XQ48"/>
<evidence type="ECO:0000313" key="6">
    <source>
        <dbReference type="Proteomes" id="UP000183028"/>
    </source>
</evidence>
<keyword evidence="1" id="KW-0210">Decarboxylase</keyword>
<organism evidence="5 6">
    <name type="scientific">Sharpea azabuensis</name>
    <dbReference type="NCBI Taxonomy" id="322505"/>
    <lineage>
        <taxon>Bacteria</taxon>
        <taxon>Bacillati</taxon>
        <taxon>Bacillota</taxon>
        <taxon>Erysipelotrichia</taxon>
        <taxon>Erysipelotrichales</taxon>
        <taxon>Coprobacillaceae</taxon>
        <taxon>Sharpea</taxon>
    </lineage>
</organism>
<evidence type="ECO:0000313" key="5">
    <source>
        <dbReference type="EMBL" id="SEJ31181.1"/>
    </source>
</evidence>
<protein>
    <submittedName>
        <fullName evidence="5">Phosphatidylserine decarboxylase</fullName>
    </submittedName>
</protein>
<evidence type="ECO:0000256" key="2">
    <source>
        <dbReference type="ARBA" id="ARBA00023145"/>
    </source>
</evidence>
<dbReference type="eggNOG" id="COG0688">
    <property type="taxonomic scope" value="Bacteria"/>
</dbReference>
<evidence type="ECO:0000256" key="1">
    <source>
        <dbReference type="ARBA" id="ARBA00022793"/>
    </source>
</evidence>
<evidence type="ECO:0000256" key="4">
    <source>
        <dbReference type="ARBA" id="ARBA00023317"/>
    </source>
</evidence>
<dbReference type="EMBL" id="FNYK01000103">
    <property type="protein sequence ID" value="SEJ31181.1"/>
    <property type="molecule type" value="Genomic_DNA"/>
</dbReference>
<keyword evidence="3" id="KW-0456">Lyase</keyword>
<dbReference type="STRING" id="322505.SAMN04487836_1235"/>
<proteinExistence type="predicted"/>
<dbReference type="GO" id="GO:0004609">
    <property type="term" value="F:phosphatidylserine decarboxylase activity"/>
    <property type="evidence" value="ECO:0007669"/>
    <property type="project" value="InterPro"/>
</dbReference>
<sequence>MSILLRDGSKFNYNESQDIFLKKLYGSVIGRGALKVMTLPFVTKCGGVYMSSALSKGRIKKFIKLNNIDMSQYEEKDYHDFNDFFTRKIKENQRTIIQDDQILISPCDGKLSVHPIDTNTILTIKDTQYKLDDLFMSPSISDTFKGGQALIFRLTVDDYHRYHFFDDGWKEEDHYIPGIFHTVNPVANDYYPIYKTNSRSYSLLHTSHFDDVVMMEVGAMMVGKITNHPVSTFKRGDEKGYFEFGGSTIVLLFKPGILKVDDDIIKNSKNHNETKVLLGEKVGMRIER</sequence>
<dbReference type="GO" id="GO:0008654">
    <property type="term" value="P:phospholipid biosynthetic process"/>
    <property type="evidence" value="ECO:0007669"/>
    <property type="project" value="InterPro"/>
</dbReference>
<keyword evidence="2" id="KW-0865">Zymogen</keyword>
<dbReference type="PANTHER" id="PTHR10067:SF17">
    <property type="entry name" value="PHOSPHATIDYLSERINE DECARBOXYLASE PROENZYME 2"/>
    <property type="match status" value="1"/>
</dbReference>
<dbReference type="Proteomes" id="UP000183028">
    <property type="component" value="Unassembled WGS sequence"/>
</dbReference>
<keyword evidence="4" id="KW-0670">Pyruvate</keyword>
<accession>A0A1H6XQ48</accession>
<dbReference type="RefSeq" id="WP_074732865.1">
    <property type="nucleotide sequence ID" value="NZ_FNYK01000103.1"/>
</dbReference>
<keyword evidence="6" id="KW-1185">Reference proteome</keyword>
<reference evidence="6" key="1">
    <citation type="submission" date="2016-10" db="EMBL/GenBank/DDBJ databases">
        <authorList>
            <person name="Varghese N."/>
        </authorList>
    </citation>
    <scope>NUCLEOTIDE SEQUENCE [LARGE SCALE GENOMIC DNA]</scope>
    <source>
        <strain evidence="6">DSM 20406</strain>
    </source>
</reference>